<organism evidence="2 3">
    <name type="scientific">Dermatophagoides farinae</name>
    <name type="common">American house dust mite</name>
    <dbReference type="NCBI Taxonomy" id="6954"/>
    <lineage>
        <taxon>Eukaryota</taxon>
        <taxon>Metazoa</taxon>
        <taxon>Ecdysozoa</taxon>
        <taxon>Arthropoda</taxon>
        <taxon>Chelicerata</taxon>
        <taxon>Arachnida</taxon>
        <taxon>Acari</taxon>
        <taxon>Acariformes</taxon>
        <taxon>Sarcoptiformes</taxon>
        <taxon>Astigmata</taxon>
        <taxon>Psoroptidia</taxon>
        <taxon>Analgoidea</taxon>
        <taxon>Pyroglyphidae</taxon>
        <taxon>Dermatophagoidinae</taxon>
        <taxon>Dermatophagoides</taxon>
    </lineage>
</organism>
<accession>A0A922I1B8</accession>
<protein>
    <submittedName>
        <fullName evidence="2">Uncharacterized protein</fullName>
    </submittedName>
</protein>
<keyword evidence="3" id="KW-1185">Reference proteome</keyword>
<reference evidence="2" key="2">
    <citation type="journal article" date="2022" name="Res Sq">
        <title>Comparative Genomics Reveals Insights into the Divergent Evolution of Astigmatic Mites and Household Pest Adaptations.</title>
        <authorList>
            <person name="Xiong Q."/>
            <person name="Wan A.T.-Y."/>
            <person name="Liu X.-Y."/>
            <person name="Fung C.S.-H."/>
            <person name="Xiao X."/>
            <person name="Malainual N."/>
            <person name="Hou J."/>
            <person name="Wang L."/>
            <person name="Wang M."/>
            <person name="Yang K."/>
            <person name="Cui Y."/>
            <person name="Leung E."/>
            <person name="Nong W."/>
            <person name="Shin S.-K."/>
            <person name="Au S."/>
            <person name="Jeong K.Y."/>
            <person name="Chew F.T."/>
            <person name="Hui J."/>
            <person name="Leung T.F."/>
            <person name="Tungtrongchitr A."/>
            <person name="Zhong N."/>
            <person name="Liu Z."/>
            <person name="Tsui S."/>
        </authorList>
    </citation>
    <scope>NUCLEOTIDE SEQUENCE</scope>
    <source>
        <strain evidence="2">Derf</strain>
        <tissue evidence="2">Whole organism</tissue>
    </source>
</reference>
<evidence type="ECO:0000256" key="1">
    <source>
        <dbReference type="SAM" id="Phobius"/>
    </source>
</evidence>
<keyword evidence="1" id="KW-1133">Transmembrane helix</keyword>
<dbReference type="EMBL" id="ASGP02000003">
    <property type="protein sequence ID" value="KAH9517200.1"/>
    <property type="molecule type" value="Genomic_DNA"/>
</dbReference>
<feature type="transmembrane region" description="Helical" evidence="1">
    <location>
        <begin position="26"/>
        <end position="50"/>
    </location>
</feature>
<sequence length="71" mass="7718">MCVALTLTLFGSTITATITIFTAITATIFTAIAITFVRAAIAATIATFALHSHLLQRPMFAFFFEKFCLIV</sequence>
<proteinExistence type="predicted"/>
<gene>
    <name evidence="2" type="ORF">DERF_007883</name>
</gene>
<keyword evidence="1" id="KW-0812">Transmembrane</keyword>
<dbReference type="Proteomes" id="UP000790347">
    <property type="component" value="Unassembled WGS sequence"/>
</dbReference>
<comment type="caution">
    <text evidence="2">The sequence shown here is derived from an EMBL/GenBank/DDBJ whole genome shotgun (WGS) entry which is preliminary data.</text>
</comment>
<evidence type="ECO:0000313" key="2">
    <source>
        <dbReference type="EMBL" id="KAH9517200.1"/>
    </source>
</evidence>
<evidence type="ECO:0000313" key="3">
    <source>
        <dbReference type="Proteomes" id="UP000790347"/>
    </source>
</evidence>
<name>A0A922I1B8_DERFA</name>
<keyword evidence="1" id="KW-0472">Membrane</keyword>
<reference evidence="2" key="1">
    <citation type="submission" date="2013-05" db="EMBL/GenBank/DDBJ databases">
        <authorList>
            <person name="Yim A.K.Y."/>
            <person name="Chan T.F."/>
            <person name="Ji K.M."/>
            <person name="Liu X.Y."/>
            <person name="Zhou J.W."/>
            <person name="Li R.Q."/>
            <person name="Yang K.Y."/>
            <person name="Li J."/>
            <person name="Li M."/>
            <person name="Law P.T.W."/>
            <person name="Wu Y.L."/>
            <person name="Cai Z.L."/>
            <person name="Qin H."/>
            <person name="Bao Y."/>
            <person name="Leung R.K.K."/>
            <person name="Ng P.K.S."/>
            <person name="Zou J."/>
            <person name="Zhong X.J."/>
            <person name="Ran P.X."/>
            <person name="Zhong N.S."/>
            <person name="Liu Z.G."/>
            <person name="Tsui S.K.W."/>
        </authorList>
    </citation>
    <scope>NUCLEOTIDE SEQUENCE</scope>
    <source>
        <strain evidence="2">Derf</strain>
        <tissue evidence="2">Whole organism</tissue>
    </source>
</reference>
<dbReference type="AlphaFoldDB" id="A0A922I1B8"/>